<accession>A0A7J8HRE2</accession>
<dbReference type="SUPFAM" id="SSF109640">
    <property type="entry name" value="KRAB domain (Kruppel-associated box)"/>
    <property type="match status" value="1"/>
</dbReference>
<dbReference type="CDD" id="cd07765">
    <property type="entry name" value="KRAB_A-box"/>
    <property type="match status" value="1"/>
</dbReference>
<comment type="caution">
    <text evidence="2">The sequence shown here is derived from an EMBL/GenBank/DDBJ whole genome shotgun (WGS) entry which is preliminary data.</text>
</comment>
<evidence type="ECO:0000259" key="1">
    <source>
        <dbReference type="PROSITE" id="PS50805"/>
    </source>
</evidence>
<evidence type="ECO:0000313" key="3">
    <source>
        <dbReference type="Proteomes" id="UP000593571"/>
    </source>
</evidence>
<feature type="domain" description="KRAB" evidence="1">
    <location>
        <begin position="15"/>
        <end position="87"/>
    </location>
</feature>
<dbReference type="SMART" id="SM00349">
    <property type="entry name" value="KRAB"/>
    <property type="match status" value="1"/>
</dbReference>
<protein>
    <submittedName>
        <fullName evidence="2">KRAB box domain containing 1</fullName>
    </submittedName>
</protein>
<dbReference type="Proteomes" id="UP000593571">
    <property type="component" value="Unassembled WGS sequence"/>
</dbReference>
<name>A0A7J8HRE2_ROUAE</name>
<dbReference type="InterPro" id="IPR001909">
    <property type="entry name" value="KRAB"/>
</dbReference>
<reference evidence="2 3" key="1">
    <citation type="journal article" date="2020" name="Nature">
        <title>Six reference-quality genomes reveal evolution of bat adaptations.</title>
        <authorList>
            <person name="Jebb D."/>
            <person name="Huang Z."/>
            <person name="Pippel M."/>
            <person name="Hughes G.M."/>
            <person name="Lavrichenko K."/>
            <person name="Devanna P."/>
            <person name="Winkler S."/>
            <person name="Jermiin L.S."/>
            <person name="Skirmuntt E.C."/>
            <person name="Katzourakis A."/>
            <person name="Burkitt-Gray L."/>
            <person name="Ray D.A."/>
            <person name="Sullivan K.A.M."/>
            <person name="Roscito J.G."/>
            <person name="Kirilenko B.M."/>
            <person name="Davalos L.M."/>
            <person name="Corthals A.P."/>
            <person name="Power M.L."/>
            <person name="Jones G."/>
            <person name="Ransome R.D."/>
            <person name="Dechmann D.K.N."/>
            <person name="Locatelli A.G."/>
            <person name="Puechmaille S.J."/>
            <person name="Fedrigo O."/>
            <person name="Jarvis E.D."/>
            <person name="Hiller M."/>
            <person name="Vernes S.C."/>
            <person name="Myers E.W."/>
            <person name="Teeling E.C."/>
        </authorList>
    </citation>
    <scope>NUCLEOTIDE SEQUENCE [LARGE SCALE GENOMIC DNA]</scope>
    <source>
        <strain evidence="2">MRouAeg1</strain>
        <tissue evidence="2">Muscle</tissue>
    </source>
</reference>
<dbReference type="InterPro" id="IPR050169">
    <property type="entry name" value="Krueppel_C2H2_ZnF"/>
</dbReference>
<sequence length="132" mass="14666">MMTAVSLTARPQESLTFEDVAVYFTEEEWASLVPAQRALYRDVMLENYGAVAFLAAPSTSKPALIYQLEQEKELCFTEPQGALSRRASLAGELSKGYPFQLCLFLCVYFIRIKDVHSLCPASWSTSGSLIAL</sequence>
<keyword evidence="3" id="KW-1185">Reference proteome</keyword>
<dbReference type="PANTHER" id="PTHR23232">
    <property type="entry name" value="KRAB DOMAIN C2H2 ZINC FINGER"/>
    <property type="match status" value="1"/>
</dbReference>
<dbReference type="PANTHER" id="PTHR23232:SF139">
    <property type="entry name" value="KRAB DOMAIN-CONTAINING PROTEIN 1"/>
    <property type="match status" value="1"/>
</dbReference>
<dbReference type="GO" id="GO:0006355">
    <property type="term" value="P:regulation of DNA-templated transcription"/>
    <property type="evidence" value="ECO:0007669"/>
    <property type="project" value="InterPro"/>
</dbReference>
<dbReference type="InterPro" id="IPR036051">
    <property type="entry name" value="KRAB_dom_sf"/>
</dbReference>
<dbReference type="Gene3D" id="6.10.140.140">
    <property type="match status" value="1"/>
</dbReference>
<dbReference type="AlphaFoldDB" id="A0A7J8HRE2"/>
<gene>
    <name evidence="2" type="ORF">HJG63_007399</name>
</gene>
<evidence type="ECO:0000313" key="2">
    <source>
        <dbReference type="EMBL" id="KAF6474648.1"/>
    </source>
</evidence>
<dbReference type="EMBL" id="JACASE010000004">
    <property type="protein sequence ID" value="KAF6474648.1"/>
    <property type="molecule type" value="Genomic_DNA"/>
</dbReference>
<proteinExistence type="predicted"/>
<organism evidence="2 3">
    <name type="scientific">Rousettus aegyptiacus</name>
    <name type="common">Egyptian fruit bat</name>
    <name type="synonym">Pteropus aegyptiacus</name>
    <dbReference type="NCBI Taxonomy" id="9407"/>
    <lineage>
        <taxon>Eukaryota</taxon>
        <taxon>Metazoa</taxon>
        <taxon>Chordata</taxon>
        <taxon>Craniata</taxon>
        <taxon>Vertebrata</taxon>
        <taxon>Euteleostomi</taxon>
        <taxon>Mammalia</taxon>
        <taxon>Eutheria</taxon>
        <taxon>Laurasiatheria</taxon>
        <taxon>Chiroptera</taxon>
        <taxon>Yinpterochiroptera</taxon>
        <taxon>Pteropodoidea</taxon>
        <taxon>Pteropodidae</taxon>
        <taxon>Rousettinae</taxon>
        <taxon>Rousettus</taxon>
    </lineage>
</organism>
<dbReference type="PROSITE" id="PS50805">
    <property type="entry name" value="KRAB"/>
    <property type="match status" value="1"/>
</dbReference>
<dbReference type="Pfam" id="PF01352">
    <property type="entry name" value="KRAB"/>
    <property type="match status" value="1"/>
</dbReference>